<gene>
    <name evidence="2" type="ORF">PTTG_26709</name>
</gene>
<sequence length="237" mass="26973">MDHDNILARYMPIIMSRMAANEAEDAEMEGRARGRRRASSRARREAPLRTGPVISFFDRCNAPWPEDPQPESEEPQPELEDPQPSSFVLPNAPPPRQTRPAVSHVLQWNVPRISDSQQRCGNRKPKLKKLPYVDREAKTSTLEELCSKGSPFAFPGGPRHPRVHTLIGRDDRVPPPRRGTPSSPTGSSEWQSTRRSPLQLLPDPPPPPSSQIGPVRQERRHNRSDPYAGRRRNRYKR</sequence>
<dbReference type="EnsemblFungi" id="PTTG_26709-t43_1">
    <property type="protein sequence ID" value="PTTG_26709-t43_1-p1"/>
    <property type="gene ID" value="PTTG_26709"/>
</dbReference>
<reference evidence="2" key="1">
    <citation type="submission" date="2009-11" db="EMBL/GenBank/DDBJ databases">
        <authorList>
            <consortium name="The Broad Institute Genome Sequencing Platform"/>
            <person name="Ward D."/>
            <person name="Feldgarden M."/>
            <person name="Earl A."/>
            <person name="Young S.K."/>
            <person name="Zeng Q."/>
            <person name="Koehrsen M."/>
            <person name="Alvarado L."/>
            <person name="Berlin A."/>
            <person name="Bochicchio J."/>
            <person name="Borenstein D."/>
            <person name="Chapman S.B."/>
            <person name="Chen Z."/>
            <person name="Engels R."/>
            <person name="Freedman E."/>
            <person name="Gellesch M."/>
            <person name="Goldberg J."/>
            <person name="Griggs A."/>
            <person name="Gujja S."/>
            <person name="Heilman E."/>
            <person name="Heiman D."/>
            <person name="Hepburn T."/>
            <person name="Howarth C."/>
            <person name="Jen D."/>
            <person name="Larson L."/>
            <person name="Lewis B."/>
            <person name="Mehta T."/>
            <person name="Park D."/>
            <person name="Pearson M."/>
            <person name="Roberts A."/>
            <person name="Saif S."/>
            <person name="Shea T."/>
            <person name="Shenoy N."/>
            <person name="Sisk P."/>
            <person name="Stolte C."/>
            <person name="Sykes S."/>
            <person name="Thomson T."/>
            <person name="Walk T."/>
            <person name="White J."/>
            <person name="Yandava C."/>
            <person name="Izard J."/>
            <person name="Baranova O.V."/>
            <person name="Blanton J.M."/>
            <person name="Tanner A.C."/>
            <person name="Dewhirst F.E."/>
            <person name="Haas B."/>
            <person name="Nusbaum C."/>
            <person name="Birren B."/>
        </authorList>
    </citation>
    <scope>NUCLEOTIDE SEQUENCE [LARGE SCALE GENOMIC DNA]</scope>
    <source>
        <strain evidence="2">1-1 BBBD Race 1</strain>
    </source>
</reference>
<keyword evidence="4" id="KW-1185">Reference proteome</keyword>
<dbReference type="EMBL" id="ADAS02000030">
    <property type="protein sequence ID" value="OAV95305.1"/>
    <property type="molecule type" value="Genomic_DNA"/>
</dbReference>
<protein>
    <submittedName>
        <fullName evidence="2 3">Uncharacterized protein</fullName>
    </submittedName>
</protein>
<reference evidence="3" key="4">
    <citation type="submission" date="2025-05" db="UniProtKB">
        <authorList>
            <consortium name="EnsemblFungi"/>
        </authorList>
    </citation>
    <scope>IDENTIFICATION</scope>
    <source>
        <strain evidence="3">isolate 1-1 / race 1 (BBBD)</strain>
    </source>
</reference>
<feature type="compositionally biased region" description="Acidic residues" evidence="1">
    <location>
        <begin position="68"/>
        <end position="81"/>
    </location>
</feature>
<organism evidence="2">
    <name type="scientific">Puccinia triticina (isolate 1-1 / race 1 (BBBD))</name>
    <name type="common">Brown leaf rust fungus</name>
    <dbReference type="NCBI Taxonomy" id="630390"/>
    <lineage>
        <taxon>Eukaryota</taxon>
        <taxon>Fungi</taxon>
        <taxon>Dikarya</taxon>
        <taxon>Basidiomycota</taxon>
        <taxon>Pucciniomycotina</taxon>
        <taxon>Pucciniomycetes</taxon>
        <taxon>Pucciniales</taxon>
        <taxon>Pucciniaceae</taxon>
        <taxon>Puccinia</taxon>
    </lineage>
</organism>
<evidence type="ECO:0000256" key="1">
    <source>
        <dbReference type="SAM" id="MobiDB-lite"/>
    </source>
</evidence>
<dbReference type="OrthoDB" id="10421378at2759"/>
<feature type="region of interest" description="Disordered" evidence="1">
    <location>
        <begin position="22"/>
        <end position="103"/>
    </location>
</feature>
<name>A0A180GRI6_PUCT1</name>
<reference evidence="3 4" key="3">
    <citation type="journal article" date="2017" name="G3 (Bethesda)">
        <title>Comparative analysis highlights variable genome content of wheat rusts and divergence of the mating loci.</title>
        <authorList>
            <person name="Cuomo C.A."/>
            <person name="Bakkeren G."/>
            <person name="Khalil H.B."/>
            <person name="Panwar V."/>
            <person name="Joly D."/>
            <person name="Linning R."/>
            <person name="Sakthikumar S."/>
            <person name="Song X."/>
            <person name="Adiconis X."/>
            <person name="Fan L."/>
            <person name="Goldberg J.M."/>
            <person name="Levin J.Z."/>
            <person name="Young S."/>
            <person name="Zeng Q."/>
            <person name="Anikster Y."/>
            <person name="Bruce M."/>
            <person name="Wang M."/>
            <person name="Yin C."/>
            <person name="McCallum B."/>
            <person name="Szabo L.J."/>
            <person name="Hulbert S."/>
            <person name="Chen X."/>
            <person name="Fellers J.P."/>
        </authorList>
    </citation>
    <scope>NUCLEOTIDE SEQUENCE</scope>
    <source>
        <strain evidence="4">Isolate 1-1 / race 1 (BBBD)</strain>
        <strain evidence="3">isolate 1-1 / race 1 (BBBD)</strain>
    </source>
</reference>
<proteinExistence type="predicted"/>
<evidence type="ECO:0000313" key="3">
    <source>
        <dbReference type="EnsemblFungi" id="PTTG_26709-t43_1-p1"/>
    </source>
</evidence>
<accession>A0A180GRI6</accession>
<dbReference type="Proteomes" id="UP000005240">
    <property type="component" value="Unassembled WGS sequence"/>
</dbReference>
<evidence type="ECO:0000313" key="2">
    <source>
        <dbReference type="EMBL" id="OAV95305.1"/>
    </source>
</evidence>
<evidence type="ECO:0000313" key="4">
    <source>
        <dbReference type="Proteomes" id="UP000005240"/>
    </source>
</evidence>
<reference evidence="2" key="2">
    <citation type="submission" date="2016-05" db="EMBL/GenBank/DDBJ databases">
        <title>Comparative analysis highlights variable genome content of wheat rusts and divergence of the mating loci.</title>
        <authorList>
            <person name="Cuomo C.A."/>
            <person name="Bakkeren G."/>
            <person name="Szabo L."/>
            <person name="Khalil H."/>
            <person name="Joly D."/>
            <person name="Goldberg J."/>
            <person name="Young S."/>
            <person name="Zeng Q."/>
            <person name="Fellers J."/>
        </authorList>
    </citation>
    <scope>NUCLEOTIDE SEQUENCE [LARGE SCALE GENOMIC DNA]</scope>
    <source>
        <strain evidence="2">1-1 BBBD Race 1</strain>
    </source>
</reference>
<feature type="region of interest" description="Disordered" evidence="1">
    <location>
        <begin position="115"/>
        <end position="237"/>
    </location>
</feature>
<dbReference type="VEuPathDB" id="FungiDB:PTTG_26709"/>
<feature type="compositionally biased region" description="Low complexity" evidence="1">
    <location>
        <begin position="179"/>
        <end position="188"/>
    </location>
</feature>
<dbReference type="AlphaFoldDB" id="A0A180GRI6"/>